<dbReference type="AlphaFoldDB" id="A0A502FXH8"/>
<keyword evidence="5 6" id="KW-0472">Membrane</keyword>
<reference evidence="8 9" key="1">
    <citation type="journal article" date="2019" name="Environ. Microbiol.">
        <title>Species interactions and distinct microbial communities in high Arctic permafrost affected cryosols are associated with the CH4 and CO2 gas fluxes.</title>
        <authorList>
            <person name="Altshuler I."/>
            <person name="Hamel J."/>
            <person name="Turney S."/>
            <person name="Magnuson E."/>
            <person name="Levesque R."/>
            <person name="Greer C."/>
            <person name="Whyte L.G."/>
        </authorList>
    </citation>
    <scope>NUCLEOTIDE SEQUENCE [LARGE SCALE GENOMIC DNA]</scope>
    <source>
        <strain evidence="8 9">E6.1</strain>
    </source>
</reference>
<evidence type="ECO:0000256" key="2">
    <source>
        <dbReference type="ARBA" id="ARBA00022475"/>
    </source>
</evidence>
<keyword evidence="4 6" id="KW-1133">Transmembrane helix</keyword>
<evidence type="ECO:0000259" key="7">
    <source>
        <dbReference type="Pfam" id="PF12698"/>
    </source>
</evidence>
<feature type="transmembrane region" description="Helical" evidence="6">
    <location>
        <begin position="231"/>
        <end position="249"/>
    </location>
</feature>
<dbReference type="PANTHER" id="PTHR30294:SF47">
    <property type="entry name" value="INNER MEMBRANE TRANSPORT PERMEASE YHHJ"/>
    <property type="match status" value="1"/>
</dbReference>
<proteinExistence type="predicted"/>
<protein>
    <submittedName>
        <fullName evidence="8">ABC transporter permease</fullName>
    </submittedName>
</protein>
<dbReference type="EMBL" id="RCZC01000002">
    <property type="protein sequence ID" value="TPG54141.1"/>
    <property type="molecule type" value="Genomic_DNA"/>
</dbReference>
<keyword evidence="9" id="KW-1185">Reference proteome</keyword>
<dbReference type="GO" id="GO:0005886">
    <property type="term" value="C:plasma membrane"/>
    <property type="evidence" value="ECO:0007669"/>
    <property type="project" value="UniProtKB-SubCell"/>
</dbReference>
<dbReference type="Gene3D" id="3.40.1710.10">
    <property type="entry name" value="abc type-2 transporter like domain"/>
    <property type="match status" value="1"/>
</dbReference>
<dbReference type="InterPro" id="IPR013525">
    <property type="entry name" value="ABC2_TM"/>
</dbReference>
<keyword evidence="2" id="KW-1003">Cell membrane</keyword>
<gene>
    <name evidence="8" type="ORF">EAH76_05450</name>
</gene>
<feature type="transmembrane region" description="Helical" evidence="6">
    <location>
        <begin position="349"/>
        <end position="371"/>
    </location>
</feature>
<feature type="transmembrane region" description="Helical" evidence="6">
    <location>
        <begin position="181"/>
        <end position="204"/>
    </location>
</feature>
<dbReference type="Pfam" id="PF12698">
    <property type="entry name" value="ABC2_membrane_3"/>
    <property type="match status" value="1"/>
</dbReference>
<feature type="transmembrane region" description="Helical" evidence="6">
    <location>
        <begin position="261"/>
        <end position="285"/>
    </location>
</feature>
<comment type="caution">
    <text evidence="8">The sequence shown here is derived from an EMBL/GenBank/DDBJ whole genome shotgun (WGS) entry which is preliminary data.</text>
</comment>
<dbReference type="RefSeq" id="WP_140848973.1">
    <property type="nucleotide sequence ID" value="NZ_RCZC01000002.1"/>
</dbReference>
<evidence type="ECO:0000256" key="5">
    <source>
        <dbReference type="ARBA" id="ARBA00023136"/>
    </source>
</evidence>
<feature type="transmembrane region" description="Helical" evidence="6">
    <location>
        <begin position="291"/>
        <end position="311"/>
    </location>
</feature>
<sequence length="378" mass="39083">MNAFARALSAELAHLRACRWDLAMLTLMPAALLFAMGAMLFGGVARDLPIAVVDHDTTSASRALVRAVDASPAVRIVSVGADLPEALTLVRREQAWAIVEIPRGVGRGLARGTAPEIHIRYQASFLSTGTQAVRGIAGAVTAESAELVAAQLSAHALPVLRVTPLTVQVTALYNAATSFEWYLLSLINPAVLHLLTACVTVMALGRELHDKSLGAWARASGGVVPALLGKMLPYVAAMSLWGVVWLLYLTLARGWRVEGSIALIVAGQSLFYLGTACISALLVAVTRETATGLSASAVYAGSALAFSGATLPLDGGSGFARVVSAILPLTHYLALQMGQFVGDAPASAVGPMLALLAYVGIAGGIAVPLIARSARSAA</sequence>
<dbReference type="InterPro" id="IPR051449">
    <property type="entry name" value="ABC-2_transporter_component"/>
</dbReference>
<dbReference type="OrthoDB" id="9784671at2"/>
<comment type="subcellular location">
    <subcellularLocation>
        <location evidence="1">Cell membrane</location>
        <topology evidence="1">Multi-pass membrane protein</topology>
    </subcellularLocation>
</comment>
<dbReference type="GO" id="GO:0140359">
    <property type="term" value="F:ABC-type transporter activity"/>
    <property type="evidence" value="ECO:0007669"/>
    <property type="project" value="InterPro"/>
</dbReference>
<feature type="transmembrane region" description="Helical" evidence="6">
    <location>
        <begin position="22"/>
        <end position="41"/>
    </location>
</feature>
<evidence type="ECO:0000256" key="6">
    <source>
        <dbReference type="SAM" id="Phobius"/>
    </source>
</evidence>
<evidence type="ECO:0000256" key="4">
    <source>
        <dbReference type="ARBA" id="ARBA00022989"/>
    </source>
</evidence>
<name>A0A502FXH8_9SPHN</name>
<dbReference type="Proteomes" id="UP000319931">
    <property type="component" value="Unassembled WGS sequence"/>
</dbReference>
<evidence type="ECO:0000256" key="1">
    <source>
        <dbReference type="ARBA" id="ARBA00004651"/>
    </source>
</evidence>
<feature type="domain" description="ABC-2 type transporter transmembrane" evidence="7">
    <location>
        <begin position="20"/>
        <end position="366"/>
    </location>
</feature>
<organism evidence="8 9">
    <name type="scientific">Sphingomonas glacialis</name>
    <dbReference type="NCBI Taxonomy" id="658225"/>
    <lineage>
        <taxon>Bacteria</taxon>
        <taxon>Pseudomonadati</taxon>
        <taxon>Pseudomonadota</taxon>
        <taxon>Alphaproteobacteria</taxon>
        <taxon>Sphingomonadales</taxon>
        <taxon>Sphingomonadaceae</taxon>
        <taxon>Sphingomonas</taxon>
    </lineage>
</organism>
<evidence type="ECO:0000256" key="3">
    <source>
        <dbReference type="ARBA" id="ARBA00022692"/>
    </source>
</evidence>
<evidence type="ECO:0000313" key="9">
    <source>
        <dbReference type="Proteomes" id="UP000319931"/>
    </source>
</evidence>
<keyword evidence="3 6" id="KW-0812">Transmembrane</keyword>
<dbReference type="PANTHER" id="PTHR30294">
    <property type="entry name" value="MEMBRANE COMPONENT OF ABC TRANSPORTER YHHJ-RELATED"/>
    <property type="match status" value="1"/>
</dbReference>
<accession>A0A502FXH8</accession>
<evidence type="ECO:0000313" key="8">
    <source>
        <dbReference type="EMBL" id="TPG54141.1"/>
    </source>
</evidence>